<name>A0ABM4BQ59_HYDVU</name>
<keyword evidence="1" id="KW-1185">Reference proteome</keyword>
<accession>A0ABM4BQ59</accession>
<reference evidence="2" key="1">
    <citation type="submission" date="2025-08" db="UniProtKB">
        <authorList>
            <consortium name="RefSeq"/>
        </authorList>
    </citation>
    <scope>IDENTIFICATION</scope>
</reference>
<evidence type="ECO:0000313" key="2">
    <source>
        <dbReference type="RefSeq" id="XP_065651253.1"/>
    </source>
</evidence>
<dbReference type="GeneID" id="136079443"/>
<protein>
    <submittedName>
        <fullName evidence="2">Uncharacterized protein LOC136079443</fullName>
    </submittedName>
</protein>
<organism evidence="1 2">
    <name type="scientific">Hydra vulgaris</name>
    <name type="common">Hydra</name>
    <name type="synonym">Hydra attenuata</name>
    <dbReference type="NCBI Taxonomy" id="6087"/>
    <lineage>
        <taxon>Eukaryota</taxon>
        <taxon>Metazoa</taxon>
        <taxon>Cnidaria</taxon>
        <taxon>Hydrozoa</taxon>
        <taxon>Hydroidolina</taxon>
        <taxon>Anthoathecata</taxon>
        <taxon>Aplanulata</taxon>
        <taxon>Hydridae</taxon>
        <taxon>Hydra</taxon>
    </lineage>
</organism>
<dbReference type="Gene3D" id="1.10.10.60">
    <property type="entry name" value="Homeodomain-like"/>
    <property type="match status" value="1"/>
</dbReference>
<dbReference type="InterPro" id="IPR036397">
    <property type="entry name" value="RNaseH_sf"/>
</dbReference>
<sequence length="372" mass="43530">MTYEDRLQRLGLTTLEERRKRAELIEQFKITRKLELVSFVVPQKISKSKDKYILRGHNHKLINRTSDGKKLRGAEGFARSTIYNNLKRLETVQSFSDRKHPGRPTSWTREKKAELKRLVNNRKGVSQRKISIKFGVNQSTIGRQLKKMNIRYRKREKTPKYIIEQQIKAKKRSRKLVNQLYNTKSLLVIDDEKYFCFAGDSMSGNSGYYTNNKKACPESIAISDRGMSEPLFRTSKAVAMNSSIYINECLEKRLLPFIHKYHGDFNYLFWPDLASSHYSKDSLNWMDQYVYYVNKESNPPNVPQARPIENFWGHLAQKIYEGDWQASTEQVLIDRIKLKLQEIDLNFLQSHKKGVRAKLRSIAGGGVFSYKK</sequence>
<dbReference type="Gene3D" id="3.30.420.10">
    <property type="entry name" value="Ribonuclease H-like superfamily/Ribonuclease H"/>
    <property type="match status" value="1"/>
</dbReference>
<dbReference type="Proteomes" id="UP001652625">
    <property type="component" value="Chromosome 04"/>
</dbReference>
<gene>
    <name evidence="2" type="primary">LOC136079443</name>
</gene>
<dbReference type="RefSeq" id="XP_065651253.1">
    <property type="nucleotide sequence ID" value="XM_065795181.1"/>
</dbReference>
<proteinExistence type="predicted"/>
<evidence type="ECO:0000313" key="1">
    <source>
        <dbReference type="Proteomes" id="UP001652625"/>
    </source>
</evidence>